<feature type="repeat" description="WD" evidence="1">
    <location>
        <begin position="72"/>
        <end position="120"/>
    </location>
</feature>
<organism evidence="2 3">
    <name type="scientific">Trypanosoma rangeli</name>
    <dbReference type="NCBI Taxonomy" id="5698"/>
    <lineage>
        <taxon>Eukaryota</taxon>
        <taxon>Discoba</taxon>
        <taxon>Euglenozoa</taxon>
        <taxon>Kinetoplastea</taxon>
        <taxon>Metakinetoplastina</taxon>
        <taxon>Trypanosomatida</taxon>
        <taxon>Trypanosomatidae</taxon>
        <taxon>Trypanosoma</taxon>
        <taxon>Herpetosoma</taxon>
    </lineage>
</organism>
<keyword evidence="1" id="KW-0853">WD repeat</keyword>
<dbReference type="SUPFAM" id="SSF50978">
    <property type="entry name" value="WD40 repeat-like"/>
    <property type="match status" value="1"/>
</dbReference>
<sequence length="1170" mass="129030">MVLMHSTLGAKIIPGMEALPNVGAAPIDDVRNWPYQAAEYGCQDLLAYSSYSHGSGDVFVVDMNSMQLVQTLHGHNAPVTCVHWKPPPASYLQHGLFLITGDRLGTIAMWDVADGIIVNIVRVPNTQPIYVLTCIAKQYLLVVTRDGSNFVYDSHLADKEPISGFQFPICIGCNNSFAPLRLCTSKLSSTQASCVVLGDRLRVIGSLETGVHGSSSSPYVKDLIYDSGDGHETVLDAAFSETNEEVVYFATRNSVGAYDWKTNLVLDEQVLWHTNDVEFRRLFASSPALLTEVAQMLPFLYSFGTDQRLYAWHMCPKEKVTSVAADVRGARIVSKTVSNVVQSQVTANLFAVVFTDGSVARWRYLVERRRWSLEGFFAFALLKPTQICVVGDNIVCCALENGHIVLIDVMHNVTLRRINIVYAGGTRIILLSPHRWGESVWVVTNKATQLRHFHQVTLFDYRSGVPLCVLRKPTHPDSSRMHDISLNATGNFLLLTFLDGTFEVWDVEAAGLIYSFEGMGVAGVSWAPRVFLSCLTGVHGVPQLLAVIFTDGGMSLWTVYKERLVKNRDIALLLSDNSISRVKCVPISEGLVLMDGARLPIVVRPGSSGFALSAFKSISINNPVAHVAVSKGDGLSASSCAETTDSSQLVAVAFVDGSFGVWRASNQERVSYSRATRINLIARHLTWIADKLLILTANGDIALIDKSLTSVNSSVFCKLHRRPLQTSAFFLPAHRTYIQTLLETQVMCNSSDTINLQSTSSPSYLVQGIDPRWRPCRGPFGQVITEAITTLAQELKIYKETMVPRHIFGPLQRACVQKSTEELALWVARFFGQVEKHRLWWQFCVTKSRWQPGCSAIYEPQPSDRIKVGQKLTCPFLYSHCNRFSEAVSDSDIVRSNRLYFNKQRIAALEATKSQLLDNSACRLTVARELLKLQEPQRAISVLMDTNVESDQFSYLANLAVAIAAASVPNRDAVSFPLFVATTRHAASLSLERGDLDAAVEKYMLSGDHYEAVLSLQSCGHWNEAAVLAKLTSLATPQKKELLHRWCSYYAKRGEIMEVARMLFSLASPSEALVLVSESVHLTDVAGLLAITLLEDPLFSSSEFLQKVIPSPLRDKDPSGALSLGDVVLNTLADYSSVLNSVGNVVAERMVLELIASLKRGNRRASASAL</sequence>
<keyword evidence="3" id="KW-1185">Reference proteome</keyword>
<dbReference type="PANTHER" id="PTHR14593">
    <property type="entry name" value="WD REPEAT-CONTAINING PROTEIN 11"/>
    <property type="match status" value="1"/>
</dbReference>
<accession>A0A422NT58</accession>
<comment type="caution">
    <text evidence="2">The sequence shown here is derived from an EMBL/GenBank/DDBJ whole genome shotgun (WGS) entry which is preliminary data.</text>
</comment>
<dbReference type="OrthoDB" id="1291858at2759"/>
<evidence type="ECO:0000313" key="2">
    <source>
        <dbReference type="EMBL" id="RNF08584.1"/>
    </source>
</evidence>
<evidence type="ECO:0000256" key="1">
    <source>
        <dbReference type="PROSITE-ProRule" id="PRU00221"/>
    </source>
</evidence>
<dbReference type="InterPro" id="IPR001680">
    <property type="entry name" value="WD40_rpt"/>
</dbReference>
<proteinExistence type="predicted"/>
<reference evidence="2 3" key="1">
    <citation type="journal article" date="2018" name="BMC Genomics">
        <title>Genomic comparison of Trypanosoma conorhini and Trypanosoma rangeli to Trypanosoma cruzi strains of high and low virulence.</title>
        <authorList>
            <person name="Bradwell K.R."/>
            <person name="Koparde V.N."/>
            <person name="Matveyev A.V."/>
            <person name="Serrano M.G."/>
            <person name="Alves J.M."/>
            <person name="Parikh H."/>
            <person name="Huang B."/>
            <person name="Lee V."/>
            <person name="Espinosa-Alvarez O."/>
            <person name="Ortiz P.A."/>
            <person name="Costa-Martins A.G."/>
            <person name="Teixeira M.M."/>
            <person name="Buck G.A."/>
        </authorList>
    </citation>
    <scope>NUCLEOTIDE SEQUENCE [LARGE SCALE GENOMIC DNA]</scope>
    <source>
        <strain evidence="2 3">AM80</strain>
    </source>
</reference>
<dbReference type="GO" id="GO:0005737">
    <property type="term" value="C:cytoplasm"/>
    <property type="evidence" value="ECO:0007669"/>
    <property type="project" value="TreeGrafter"/>
</dbReference>
<dbReference type="Proteomes" id="UP000283634">
    <property type="component" value="Unassembled WGS sequence"/>
</dbReference>
<dbReference type="InterPro" id="IPR036322">
    <property type="entry name" value="WD40_repeat_dom_sf"/>
</dbReference>
<dbReference type="GeneID" id="40326626"/>
<dbReference type="Pfam" id="PF00400">
    <property type="entry name" value="WD40"/>
    <property type="match status" value="1"/>
</dbReference>
<name>A0A422NT58_TRYRA</name>
<dbReference type="RefSeq" id="XP_029240488.1">
    <property type="nucleotide sequence ID" value="XM_029379689.1"/>
</dbReference>
<protein>
    <submittedName>
        <fullName evidence="2">Putative WD repeat-containing protein 11 isoform X1</fullName>
    </submittedName>
</protein>
<dbReference type="InterPro" id="IPR015943">
    <property type="entry name" value="WD40/YVTN_repeat-like_dom_sf"/>
</dbReference>
<dbReference type="Gene3D" id="1.25.40.470">
    <property type="match status" value="1"/>
</dbReference>
<dbReference type="EMBL" id="MKGL01000063">
    <property type="protein sequence ID" value="RNF08584.1"/>
    <property type="molecule type" value="Genomic_DNA"/>
</dbReference>
<evidence type="ECO:0000313" key="3">
    <source>
        <dbReference type="Proteomes" id="UP000283634"/>
    </source>
</evidence>
<dbReference type="VEuPathDB" id="TriTrypDB:TRSC58_03625"/>
<dbReference type="OMA" id="LMDITHS"/>
<dbReference type="PANTHER" id="PTHR14593:SF5">
    <property type="entry name" value="WD REPEAT-CONTAINING PROTEIN 11"/>
    <property type="match status" value="1"/>
</dbReference>
<dbReference type="SMART" id="SM00320">
    <property type="entry name" value="WD40"/>
    <property type="match status" value="3"/>
</dbReference>
<dbReference type="InterPro" id="IPR039694">
    <property type="entry name" value="WDR11"/>
</dbReference>
<dbReference type="Gene3D" id="2.130.10.10">
    <property type="entry name" value="YVTN repeat-like/Quinoprotein amine dehydrogenase"/>
    <property type="match status" value="2"/>
</dbReference>
<gene>
    <name evidence="2" type="ORF">TraAM80_02693</name>
</gene>
<dbReference type="AlphaFoldDB" id="A0A422NT58"/>
<dbReference type="PROSITE" id="PS50082">
    <property type="entry name" value="WD_REPEATS_2"/>
    <property type="match status" value="1"/>
</dbReference>